<keyword evidence="6" id="KW-0547">Nucleotide-binding</keyword>
<evidence type="ECO:0000256" key="8">
    <source>
        <dbReference type="ARBA" id="ARBA00022840"/>
    </source>
</evidence>
<dbReference type="PANTHER" id="PTHR12542">
    <property type="entry name" value="EXOCYST COMPLEX PROTEIN EXO70"/>
    <property type="match status" value="1"/>
</dbReference>
<accession>A0AAF0TTD6</accession>
<reference evidence="12" key="1">
    <citation type="submission" date="2023-08" db="EMBL/GenBank/DDBJ databases">
        <title>A de novo genome assembly of Solanum verrucosum Schlechtendal, a Mexican diploid species geographically isolated from the other diploid A-genome species in potato relatives.</title>
        <authorList>
            <person name="Hosaka K."/>
        </authorList>
    </citation>
    <scope>NUCLEOTIDE SEQUENCE</scope>
    <source>
        <tissue evidence="12">Young leaves</tissue>
    </source>
</reference>
<dbReference type="GO" id="GO:0005546">
    <property type="term" value="F:phosphatidylinositol-4,5-bisphosphate binding"/>
    <property type="evidence" value="ECO:0007669"/>
    <property type="project" value="InterPro"/>
</dbReference>
<proteinExistence type="inferred from homology"/>
<keyword evidence="4" id="KW-0433">Leucine-rich repeat</keyword>
<evidence type="ECO:0000256" key="7">
    <source>
        <dbReference type="ARBA" id="ARBA00022821"/>
    </source>
</evidence>
<dbReference type="CDD" id="cd14798">
    <property type="entry name" value="RX-CC_like"/>
    <property type="match status" value="1"/>
</dbReference>
<dbReference type="InterPro" id="IPR027417">
    <property type="entry name" value="P-loop_NTPase"/>
</dbReference>
<dbReference type="EMBL" id="CP133616">
    <property type="protein sequence ID" value="WMV31539.1"/>
    <property type="molecule type" value="Genomic_DNA"/>
</dbReference>
<evidence type="ECO:0000256" key="2">
    <source>
        <dbReference type="ARBA" id="ARBA00008894"/>
    </source>
</evidence>
<dbReference type="Pfam" id="PF00931">
    <property type="entry name" value="NB-ARC"/>
    <property type="match status" value="1"/>
</dbReference>
<dbReference type="GO" id="GO:0000145">
    <property type="term" value="C:exocyst"/>
    <property type="evidence" value="ECO:0007669"/>
    <property type="project" value="InterPro"/>
</dbReference>
<evidence type="ECO:0000256" key="1">
    <source>
        <dbReference type="ARBA" id="ARBA00006756"/>
    </source>
</evidence>
<dbReference type="Pfam" id="PF20669">
    <property type="entry name" value="Exo70_N"/>
    <property type="match status" value="1"/>
</dbReference>
<dbReference type="SUPFAM" id="SSF52540">
    <property type="entry name" value="P-loop containing nucleoside triphosphate hydrolases"/>
    <property type="match status" value="1"/>
</dbReference>
<comment type="similarity">
    <text evidence="1">Belongs to the EXO70 family.</text>
</comment>
<dbReference type="Pfam" id="PF03081">
    <property type="entry name" value="Exo70_C"/>
    <property type="match status" value="1"/>
</dbReference>
<feature type="domain" description="Exocyst complex subunit Exo70 C-terminal" evidence="11">
    <location>
        <begin position="259"/>
        <end position="597"/>
    </location>
</feature>
<feature type="compositionally biased region" description="Basic and acidic residues" evidence="9">
    <location>
        <begin position="1"/>
        <end position="11"/>
    </location>
</feature>
<dbReference type="InterPro" id="IPR016159">
    <property type="entry name" value="Cullin_repeat-like_dom_sf"/>
</dbReference>
<keyword evidence="3" id="KW-0813">Transport</keyword>
<keyword evidence="7" id="KW-0611">Plant defense</keyword>
<evidence type="ECO:0000259" key="10">
    <source>
        <dbReference type="Pfam" id="PF00931"/>
    </source>
</evidence>
<dbReference type="InterPro" id="IPR042197">
    <property type="entry name" value="Apaf_helical"/>
</dbReference>
<keyword evidence="5" id="KW-0677">Repeat</keyword>
<evidence type="ECO:0000256" key="3">
    <source>
        <dbReference type="ARBA" id="ARBA00022448"/>
    </source>
</evidence>
<dbReference type="PANTHER" id="PTHR12542:SF26">
    <property type="entry name" value="EXOCYST SUBUNIT EXO70 FAMILY PROTEIN"/>
    <property type="match status" value="1"/>
</dbReference>
<sequence length="1763" mass="201957">MAILDMSKREPSSPSTPQRAKKSLFSFAKTTSSLSSFSSHIPPQKPSLTFSRSIMEENIDNADTIIKKWDHKESSNEKFTSLFQEDRKEAKEYIQCVKDLKKAMHFFVTQHSTCNKLVLAQNLMQKAMKRLENEFYQILSTKKEHLDPESVSKSSQSSHISRSISVDSEESTDPGNEIQHTTGAESISEAEHLSLLTMSDLKMIADCMIGSGYAKECWKIYRIIRKSIVDEGLYRLGIESRSSAYVNAMKPNVLEHQVKHWIDSTKIAVKTLFYGERFLCDHVFSTSKTINETCFSDIAKEGGIVLLKFPELVAKTKKSHEKIFLLMDLHEAIAELLPEIESIFSFDSISSVKVQAVSSLNKLKISVLSIISDFEQSIQRNSLKTPVPGGGIHPLTNSVSDYLASLASYNGVLSYIISDSTSTKFAETYFDSALISETPENSSVCAKLAWIVLVLLCKLDCKAELYNDIALSYLFLANNIQFIIERVRGSTLKIILGDEWILNLERKVKLYSTKYENVAWNKVFMCLPQSLDPSISSDTIKEHFKRFNESFEATYQRQKSWVVPDGTLRDEIKVSIARKLVPFYRDFYEYYMVVLSGEKDLEVLVSSRVVLGEDIVNLLDFIERLNSGRVQTSLYMFQIKELTLKLTFLSAFCHLYYSFFLESCNDEMSNEIHDLVQSLFHPSGVDMRVSVKYHFLWKNIRSYISSYSYAEPSRVTTMTEDRFVELLDAILKCCSALNFPSFELLQNVFGNLRDFHRLKVNGCVEYETIEYVLPRLQLMALRVVNICYFTLVDETAVSLVDSKLANLLLEVIPVELEVMHICCTNLKGSNSVEVGRFIKQLLEASPDILRESLIHLQEHMVINVVTPSASTCNIHVMIEFLLIILTDVLKDVIHHDKLFVLLARVIELTKEVFVLVCNIEENMNEASDANLNFMENIELLKKDLKNDFLKARADSSQLCFPMSDGPLFMTLLLTNLNDLANSNSSSVAFIKKEIKQLKEDLEIIRSFFGYVEQELHRDLWTRILDVAYEAEHAINSILARDHGLLHLIFILPDTVEKIKLVKREVQEKIPKSRGIIVRNAPNKPVERNSSSTVGKIIVGFEEETKWMIRTLTSGPAEIDVISIVGMPGLGKTTLAYRVYNHKSIVDHFDVCAWCTVDQERNEKKLLQKIFNQVVGFKERFSENDIDEDVADNLRKKLCGQRYLIVLDDMWDTATLDELTRPFPEFRKGSRVILTSRKKEVALHGKCHSDPLYLRLLRSEESWELLEKKVFGEERCPDELKDVGKMIARKCDGLLLVLDLIGGVISRKEKKEVLWLEVLNNLSSFIFQDEEEVVKVIQLSYDHLSDHVKPCLVYLASYPKDKDIRISALKYFWIGQGLEMKSTEEVVNELISSSLVIPFDNSICKIHDLVHDFCYIKSRKEKLFDFIGGSNAPSSSSGMMARGITIQSLFHLDENFVVFNPEKKNPYVKHLLTLTVYENCLPHKSHLKHLRLLKSLNLYGVPLTDSLLNEIGMLIHLKYLLIQTKAKALPSSFSNLCNLETLVVNNVEGSCMVLSPCFWSLAKLRDVWMECCAVFDPDINEPIVLDEDLRYSFHEYTHGFPSSLKKMMLCGLALTSDSLSRIARLPNLQKLSLEYTIIEEGKEWNMEDVTFQNLKSLKLLDVKFSKWNMEDVTFQNLKSLKLKELKFSEWQVDAEKSFPVLEKLYIRSCYKLMEIPDSFGDIASLELIKVWDCPQLKESIFNIKEYVEEMTGQDKLEVDFYTIH</sequence>
<dbReference type="GO" id="GO:0006952">
    <property type="term" value="P:defense response"/>
    <property type="evidence" value="ECO:0007669"/>
    <property type="project" value="UniProtKB-KW"/>
</dbReference>
<dbReference type="InterPro" id="IPR036388">
    <property type="entry name" value="WH-like_DNA-bd_sf"/>
</dbReference>
<evidence type="ECO:0000259" key="11">
    <source>
        <dbReference type="Pfam" id="PF03081"/>
    </source>
</evidence>
<dbReference type="SUPFAM" id="SSF52058">
    <property type="entry name" value="L domain-like"/>
    <property type="match status" value="1"/>
</dbReference>
<evidence type="ECO:0000256" key="5">
    <source>
        <dbReference type="ARBA" id="ARBA00022737"/>
    </source>
</evidence>
<dbReference type="InterPro" id="IPR038005">
    <property type="entry name" value="RX-like_CC"/>
</dbReference>
<dbReference type="GO" id="GO:0005524">
    <property type="term" value="F:ATP binding"/>
    <property type="evidence" value="ECO:0007669"/>
    <property type="project" value="UniProtKB-KW"/>
</dbReference>
<dbReference type="Gene3D" id="3.80.10.10">
    <property type="entry name" value="Ribonuclease Inhibitor"/>
    <property type="match status" value="2"/>
</dbReference>
<feature type="region of interest" description="Disordered" evidence="9">
    <location>
        <begin position="1"/>
        <end position="22"/>
    </location>
</feature>
<dbReference type="GO" id="GO:0043531">
    <property type="term" value="F:ADP binding"/>
    <property type="evidence" value="ECO:0007669"/>
    <property type="project" value="InterPro"/>
</dbReference>
<keyword evidence="13" id="KW-1185">Reference proteome</keyword>
<dbReference type="Gene3D" id="1.10.10.10">
    <property type="entry name" value="Winged helix-like DNA-binding domain superfamily/Winged helix DNA-binding domain"/>
    <property type="match status" value="1"/>
</dbReference>
<evidence type="ECO:0000313" key="13">
    <source>
        <dbReference type="Proteomes" id="UP001234989"/>
    </source>
</evidence>
<comment type="similarity">
    <text evidence="2">Belongs to the disease resistance NB-LRR family.</text>
</comment>
<organism evidence="12 13">
    <name type="scientific">Solanum verrucosum</name>
    <dbReference type="NCBI Taxonomy" id="315347"/>
    <lineage>
        <taxon>Eukaryota</taxon>
        <taxon>Viridiplantae</taxon>
        <taxon>Streptophyta</taxon>
        <taxon>Embryophyta</taxon>
        <taxon>Tracheophyta</taxon>
        <taxon>Spermatophyta</taxon>
        <taxon>Magnoliopsida</taxon>
        <taxon>eudicotyledons</taxon>
        <taxon>Gunneridae</taxon>
        <taxon>Pentapetalae</taxon>
        <taxon>asterids</taxon>
        <taxon>lamiids</taxon>
        <taxon>Solanales</taxon>
        <taxon>Solanaceae</taxon>
        <taxon>Solanoideae</taxon>
        <taxon>Solaneae</taxon>
        <taxon>Solanum</taxon>
    </lineage>
</organism>
<evidence type="ECO:0000256" key="9">
    <source>
        <dbReference type="SAM" id="MobiDB-lite"/>
    </source>
</evidence>
<feature type="region of interest" description="Disordered" evidence="9">
    <location>
        <begin position="147"/>
        <end position="183"/>
    </location>
</feature>
<keyword evidence="8" id="KW-0067">ATP-binding</keyword>
<feature type="domain" description="NB-ARC" evidence="10">
    <location>
        <begin position="1109"/>
        <end position="1273"/>
    </location>
</feature>
<evidence type="ECO:0000313" key="12">
    <source>
        <dbReference type="EMBL" id="WMV31539.1"/>
    </source>
</evidence>
<dbReference type="InterPro" id="IPR004140">
    <property type="entry name" value="Exo70"/>
</dbReference>
<evidence type="ECO:0008006" key="14">
    <source>
        <dbReference type="Google" id="ProtNLM"/>
    </source>
</evidence>
<dbReference type="Proteomes" id="UP001234989">
    <property type="component" value="Chromosome 5"/>
</dbReference>
<dbReference type="GO" id="GO:0006887">
    <property type="term" value="P:exocytosis"/>
    <property type="evidence" value="ECO:0007669"/>
    <property type="project" value="InterPro"/>
</dbReference>
<dbReference type="Gene3D" id="1.10.8.430">
    <property type="entry name" value="Helical domain of apoptotic protease-activating factors"/>
    <property type="match status" value="1"/>
</dbReference>
<dbReference type="InterPro" id="IPR046364">
    <property type="entry name" value="Exo70_C"/>
</dbReference>
<dbReference type="Gene3D" id="3.40.50.300">
    <property type="entry name" value="P-loop containing nucleotide triphosphate hydrolases"/>
    <property type="match status" value="1"/>
</dbReference>
<dbReference type="SUPFAM" id="SSF74788">
    <property type="entry name" value="Cullin repeat-like"/>
    <property type="match status" value="1"/>
</dbReference>
<dbReference type="InterPro" id="IPR032675">
    <property type="entry name" value="LRR_dom_sf"/>
</dbReference>
<dbReference type="FunFam" id="3.40.50.300:FF:001091">
    <property type="entry name" value="Probable disease resistance protein At1g61300"/>
    <property type="match status" value="1"/>
</dbReference>
<gene>
    <name evidence="12" type="ORF">MTR67_024924</name>
</gene>
<dbReference type="PRINTS" id="PR00364">
    <property type="entry name" value="DISEASERSIST"/>
</dbReference>
<name>A0AAF0TTD6_SOLVR</name>
<dbReference type="Gene3D" id="1.20.1280.170">
    <property type="entry name" value="Exocyst complex component Exo70"/>
    <property type="match status" value="1"/>
</dbReference>
<protein>
    <recommendedName>
        <fullName evidence="14">NB-ARC domain-containing protein</fullName>
    </recommendedName>
</protein>
<evidence type="ECO:0000256" key="4">
    <source>
        <dbReference type="ARBA" id="ARBA00022614"/>
    </source>
</evidence>
<evidence type="ECO:0000256" key="6">
    <source>
        <dbReference type="ARBA" id="ARBA00022741"/>
    </source>
</evidence>
<feature type="compositionally biased region" description="Low complexity" evidence="9">
    <location>
        <begin position="151"/>
        <end position="166"/>
    </location>
</feature>
<dbReference type="InterPro" id="IPR002182">
    <property type="entry name" value="NB-ARC"/>
</dbReference>